<dbReference type="RefSeq" id="WP_138324701.1">
    <property type="nucleotide sequence ID" value="NZ_VCDI01000001.1"/>
</dbReference>
<comment type="caution">
    <text evidence="2">The sequence shown here is derived from an EMBL/GenBank/DDBJ whole genome shotgun (WGS) entry which is preliminary data.</text>
</comment>
<protein>
    <submittedName>
        <fullName evidence="2">DUF1127 domain-containing protein</fullName>
    </submittedName>
</protein>
<accession>A0A5R9JA59</accession>
<reference evidence="2 3" key="1">
    <citation type="submission" date="2019-05" db="EMBL/GenBank/DDBJ databases">
        <authorList>
            <person name="Pankratov T."/>
            <person name="Grouzdev D."/>
        </authorList>
    </citation>
    <scope>NUCLEOTIDE SEQUENCE [LARGE SCALE GENOMIC DNA]</scope>
    <source>
        <strain evidence="2 3">KEBCLARHB70R</strain>
    </source>
</reference>
<keyword evidence="3" id="KW-1185">Reference proteome</keyword>
<dbReference type="EMBL" id="VCDI01000001">
    <property type="protein sequence ID" value="TLU74452.1"/>
    <property type="molecule type" value="Genomic_DNA"/>
</dbReference>
<feature type="domain" description="YjiS-like" evidence="1">
    <location>
        <begin position="34"/>
        <end position="64"/>
    </location>
</feature>
<dbReference type="AlphaFoldDB" id="A0A5R9JA59"/>
<organism evidence="2 3">
    <name type="scientific">Lichenicoccus roseus</name>
    <dbReference type="NCBI Taxonomy" id="2683649"/>
    <lineage>
        <taxon>Bacteria</taxon>
        <taxon>Pseudomonadati</taxon>
        <taxon>Pseudomonadota</taxon>
        <taxon>Alphaproteobacteria</taxon>
        <taxon>Acetobacterales</taxon>
        <taxon>Acetobacteraceae</taxon>
        <taxon>Lichenicoccus</taxon>
    </lineage>
</organism>
<evidence type="ECO:0000259" key="1">
    <source>
        <dbReference type="Pfam" id="PF06568"/>
    </source>
</evidence>
<name>A0A5R9JA59_9PROT</name>
<evidence type="ECO:0000313" key="3">
    <source>
        <dbReference type="Proteomes" id="UP000305654"/>
    </source>
</evidence>
<sequence length="74" mass="8146">MTNAHANSMASFGTPVSSAGGLTLLAQSYRGFRARMAERARIRRELDSYTDRQLLDLGISRADIPAIATGDYRR</sequence>
<dbReference type="InterPro" id="IPR009506">
    <property type="entry name" value="YjiS-like"/>
</dbReference>
<dbReference type="Pfam" id="PF06568">
    <property type="entry name" value="YjiS-like"/>
    <property type="match status" value="1"/>
</dbReference>
<dbReference type="Proteomes" id="UP000305654">
    <property type="component" value="Unassembled WGS sequence"/>
</dbReference>
<proteinExistence type="predicted"/>
<evidence type="ECO:0000313" key="2">
    <source>
        <dbReference type="EMBL" id="TLU74452.1"/>
    </source>
</evidence>
<gene>
    <name evidence="2" type="ORF">FE263_04525</name>
</gene>